<evidence type="ECO:0000256" key="1">
    <source>
        <dbReference type="SAM" id="MobiDB-lite"/>
    </source>
</evidence>
<dbReference type="AlphaFoldDB" id="A0A164QHY4"/>
<evidence type="ECO:0000313" key="3">
    <source>
        <dbReference type="Proteomes" id="UP000076722"/>
    </source>
</evidence>
<gene>
    <name evidence="2" type="ORF">SISNIDRAFT_224648</name>
</gene>
<keyword evidence="3" id="KW-1185">Reference proteome</keyword>
<sequence length="90" mass="10556">MARLGQNKPPASPPANEPRHSASRQLPQTHRCPRSIATWQHQPHTQPGYTPQHRHSPLVHFAALPLTHQRLRERKLKFRIMPLFYRWTAC</sequence>
<reference evidence="2 3" key="1">
    <citation type="journal article" date="2016" name="Mol. Biol. Evol.">
        <title>Comparative Genomics of Early-Diverging Mushroom-Forming Fungi Provides Insights into the Origins of Lignocellulose Decay Capabilities.</title>
        <authorList>
            <person name="Nagy L.G."/>
            <person name="Riley R."/>
            <person name="Tritt A."/>
            <person name="Adam C."/>
            <person name="Daum C."/>
            <person name="Floudas D."/>
            <person name="Sun H."/>
            <person name="Yadav J.S."/>
            <person name="Pangilinan J."/>
            <person name="Larsson K.H."/>
            <person name="Matsuura K."/>
            <person name="Barry K."/>
            <person name="Labutti K."/>
            <person name="Kuo R."/>
            <person name="Ohm R.A."/>
            <person name="Bhattacharya S.S."/>
            <person name="Shirouzu T."/>
            <person name="Yoshinaga Y."/>
            <person name="Martin F.M."/>
            <person name="Grigoriev I.V."/>
            <person name="Hibbett D.S."/>
        </authorList>
    </citation>
    <scope>NUCLEOTIDE SEQUENCE [LARGE SCALE GENOMIC DNA]</scope>
    <source>
        <strain evidence="2 3">HHB9708</strain>
    </source>
</reference>
<dbReference type="EMBL" id="KV419426">
    <property type="protein sequence ID" value="KZS89676.1"/>
    <property type="molecule type" value="Genomic_DNA"/>
</dbReference>
<feature type="region of interest" description="Disordered" evidence="1">
    <location>
        <begin position="1"/>
        <end position="29"/>
    </location>
</feature>
<dbReference type="Proteomes" id="UP000076722">
    <property type="component" value="Unassembled WGS sequence"/>
</dbReference>
<protein>
    <submittedName>
        <fullName evidence="2">Uncharacterized protein</fullName>
    </submittedName>
</protein>
<name>A0A164QHY4_9AGAM</name>
<organism evidence="2 3">
    <name type="scientific">Sistotremastrum niveocremeum HHB9708</name>
    <dbReference type="NCBI Taxonomy" id="1314777"/>
    <lineage>
        <taxon>Eukaryota</taxon>
        <taxon>Fungi</taxon>
        <taxon>Dikarya</taxon>
        <taxon>Basidiomycota</taxon>
        <taxon>Agaricomycotina</taxon>
        <taxon>Agaricomycetes</taxon>
        <taxon>Sistotremastrales</taxon>
        <taxon>Sistotremastraceae</taxon>
        <taxon>Sertulicium</taxon>
        <taxon>Sertulicium niveocremeum</taxon>
    </lineage>
</organism>
<accession>A0A164QHY4</accession>
<proteinExistence type="predicted"/>
<evidence type="ECO:0000313" key="2">
    <source>
        <dbReference type="EMBL" id="KZS89676.1"/>
    </source>
</evidence>